<dbReference type="InterPro" id="IPR038750">
    <property type="entry name" value="YczE/YyaS-like"/>
</dbReference>
<keyword evidence="3" id="KW-1185">Reference proteome</keyword>
<keyword evidence="1" id="KW-0472">Membrane</keyword>
<organism evidence="2 3">
    <name type="scientific">Copranaerobaculum intestinale</name>
    <dbReference type="NCBI Taxonomy" id="2692629"/>
    <lineage>
        <taxon>Bacteria</taxon>
        <taxon>Bacillati</taxon>
        <taxon>Bacillota</taxon>
        <taxon>Erysipelotrichia</taxon>
        <taxon>Erysipelotrichales</taxon>
        <taxon>Erysipelotrichaceae</taxon>
        <taxon>Copranaerobaculum</taxon>
    </lineage>
</organism>
<protein>
    <recommendedName>
        <fullName evidence="4">YitT family protein</fullName>
    </recommendedName>
</protein>
<keyword evidence="1" id="KW-1133">Transmembrane helix</keyword>
<accession>A0A6N8U6W3</accession>
<name>A0A6N8U6W3_9FIRM</name>
<evidence type="ECO:0008006" key="4">
    <source>
        <dbReference type="Google" id="ProtNLM"/>
    </source>
</evidence>
<evidence type="ECO:0000313" key="3">
    <source>
        <dbReference type="Proteomes" id="UP000434036"/>
    </source>
</evidence>
<dbReference type="PANTHER" id="PTHR40078">
    <property type="entry name" value="INTEGRAL MEMBRANE PROTEIN-RELATED"/>
    <property type="match status" value="1"/>
</dbReference>
<reference evidence="2 3" key="1">
    <citation type="submission" date="2019-12" db="EMBL/GenBank/DDBJ databases">
        <authorList>
            <person name="Yang R."/>
        </authorList>
    </citation>
    <scope>NUCLEOTIDE SEQUENCE [LARGE SCALE GENOMIC DNA]</scope>
    <source>
        <strain evidence="2 3">DONG20-135</strain>
    </source>
</reference>
<reference evidence="2 3" key="2">
    <citation type="submission" date="2020-01" db="EMBL/GenBank/DDBJ databases">
        <title>Clostridiaceae sp. nov. isolated from the gut of human by culturomics.</title>
        <authorList>
            <person name="Chang Y."/>
        </authorList>
    </citation>
    <scope>NUCLEOTIDE SEQUENCE [LARGE SCALE GENOMIC DNA]</scope>
    <source>
        <strain evidence="2 3">DONG20-135</strain>
    </source>
</reference>
<gene>
    <name evidence="2" type="ORF">GSF08_06745</name>
</gene>
<dbReference type="RefSeq" id="WP_160625068.1">
    <property type="nucleotide sequence ID" value="NZ_WUUQ01000002.1"/>
</dbReference>
<dbReference type="Proteomes" id="UP000434036">
    <property type="component" value="Unassembled WGS sequence"/>
</dbReference>
<keyword evidence="1" id="KW-0812">Transmembrane</keyword>
<feature type="transmembrane region" description="Helical" evidence="1">
    <location>
        <begin position="171"/>
        <end position="199"/>
    </location>
</feature>
<evidence type="ECO:0000313" key="2">
    <source>
        <dbReference type="EMBL" id="MXQ73631.1"/>
    </source>
</evidence>
<feature type="transmembrane region" description="Helical" evidence="1">
    <location>
        <begin position="89"/>
        <end position="109"/>
    </location>
</feature>
<evidence type="ECO:0000256" key="1">
    <source>
        <dbReference type="SAM" id="Phobius"/>
    </source>
</evidence>
<proteinExistence type="predicted"/>
<dbReference type="PANTHER" id="PTHR40078:SF1">
    <property type="entry name" value="INTEGRAL MEMBRANE PROTEIN"/>
    <property type="match status" value="1"/>
</dbReference>
<dbReference type="Pfam" id="PF19700">
    <property type="entry name" value="DUF6198"/>
    <property type="match status" value="1"/>
</dbReference>
<feature type="transmembrane region" description="Helical" evidence="1">
    <location>
        <begin position="21"/>
        <end position="43"/>
    </location>
</feature>
<sequence>MGDKREMKQSKQMISLPGLAAMLLSMVLAGFGVCIFVECNIGSDTLTVLLDGVRQILHTSLGNGSRICNITILIIAMLVNRKAVGLETILYALLIGFFIDLAGAPVASLSLGSQSLFIKLLAIGIAQLFFAFGFAIMIKADSGIHAIDAAVNGIVEKSRFTYPFVRTMVDVIFVVGGMMMGGVAGVGTIIACLTTGLLITSFKKLLKCAS</sequence>
<comment type="caution">
    <text evidence="2">The sequence shown here is derived from an EMBL/GenBank/DDBJ whole genome shotgun (WGS) entry which is preliminary data.</text>
</comment>
<feature type="transmembrane region" description="Helical" evidence="1">
    <location>
        <begin position="116"/>
        <end position="138"/>
    </location>
</feature>
<dbReference type="EMBL" id="WUUQ01000002">
    <property type="protein sequence ID" value="MXQ73631.1"/>
    <property type="molecule type" value="Genomic_DNA"/>
</dbReference>
<dbReference type="AlphaFoldDB" id="A0A6N8U6W3"/>